<dbReference type="RefSeq" id="WP_042686278.1">
    <property type="nucleotide sequence ID" value="NZ_DUIH01000004.1"/>
</dbReference>
<comment type="caution">
    <text evidence="2">The sequence shown here is derived from an EMBL/GenBank/DDBJ whole genome shotgun (WGS) entry which is preliminary data.</text>
</comment>
<dbReference type="PANTHER" id="PTHR42983">
    <property type="entry name" value="DINITROGENASE IRON-MOLYBDENUM COFACTOR PROTEIN-RELATED"/>
    <property type="match status" value="1"/>
</dbReference>
<dbReference type="Pfam" id="PF02579">
    <property type="entry name" value="Nitro_FeMo-Co"/>
    <property type="match status" value="1"/>
</dbReference>
<dbReference type="InterPro" id="IPR033913">
    <property type="entry name" value="MTH1175_dom"/>
</dbReference>
<dbReference type="PANTHER" id="PTHR42983:SF1">
    <property type="entry name" value="IRON-MOLYBDENUM PROTEIN"/>
    <property type="match status" value="1"/>
</dbReference>
<dbReference type="InterPro" id="IPR036105">
    <property type="entry name" value="DiNase_FeMo-co_biosyn_sf"/>
</dbReference>
<dbReference type="SUPFAM" id="SSF53146">
    <property type="entry name" value="Nitrogenase accessory factor-like"/>
    <property type="match status" value="1"/>
</dbReference>
<feature type="domain" description="Dinitrogenase iron-molybdenum cofactor biosynthesis" evidence="1">
    <location>
        <begin position="8"/>
        <end position="96"/>
    </location>
</feature>
<evidence type="ECO:0000313" key="3">
    <source>
        <dbReference type="Proteomes" id="UP000600363"/>
    </source>
</evidence>
<proteinExistence type="predicted"/>
<reference evidence="2" key="1">
    <citation type="journal article" date="2020" name="bioRxiv">
        <title>A rank-normalized archaeal taxonomy based on genome phylogeny resolves widespread incomplete and uneven classifications.</title>
        <authorList>
            <person name="Rinke C."/>
            <person name="Chuvochina M."/>
            <person name="Mussig A.J."/>
            <person name="Chaumeil P.-A."/>
            <person name="Waite D.W."/>
            <person name="Whitman W.B."/>
            <person name="Parks D.H."/>
            <person name="Hugenholtz P."/>
        </authorList>
    </citation>
    <scope>NUCLEOTIDE SEQUENCE</scope>
    <source>
        <strain evidence="2">UBA12518</strain>
    </source>
</reference>
<dbReference type="AlphaFoldDB" id="A0A832RXH6"/>
<dbReference type="Proteomes" id="UP000600363">
    <property type="component" value="Unassembled WGS sequence"/>
</dbReference>
<organism evidence="2 3">
    <name type="scientific">Methermicoccus shengliensis</name>
    <dbReference type="NCBI Taxonomy" id="660064"/>
    <lineage>
        <taxon>Archaea</taxon>
        <taxon>Methanobacteriati</taxon>
        <taxon>Methanobacteriota</taxon>
        <taxon>Stenosarchaea group</taxon>
        <taxon>Methanomicrobia</taxon>
        <taxon>Methanosarcinales</taxon>
        <taxon>Methermicoccaceae</taxon>
        <taxon>Methermicoccus</taxon>
    </lineage>
</organism>
<evidence type="ECO:0000259" key="1">
    <source>
        <dbReference type="Pfam" id="PF02579"/>
    </source>
</evidence>
<gene>
    <name evidence="2" type="ORF">HA299_01140</name>
</gene>
<evidence type="ECO:0000313" key="2">
    <source>
        <dbReference type="EMBL" id="HIH69216.1"/>
    </source>
</evidence>
<protein>
    <submittedName>
        <fullName evidence="2">Dinitrogenase iron-molybdenum cofactor</fullName>
    </submittedName>
</protein>
<dbReference type="CDD" id="cd00851">
    <property type="entry name" value="MTH1175"/>
    <property type="match status" value="1"/>
</dbReference>
<dbReference type="EMBL" id="DUIH01000004">
    <property type="protein sequence ID" value="HIH69216.1"/>
    <property type="molecule type" value="Genomic_DNA"/>
</dbReference>
<accession>A0A832RXH6</accession>
<dbReference type="Gene3D" id="3.30.420.130">
    <property type="entry name" value="Dinitrogenase iron-molybdenum cofactor biosynthesis domain"/>
    <property type="match status" value="1"/>
</dbReference>
<name>A0A832RXH6_9EURY</name>
<sequence>MRIGIATDGAYVSPHFGHCATYTLVDVDESGVVRMWRVESPEHRPNFLPRWLKEQGVDVVISGGMGPKAISLFTSLGIEPIVGVSGRVEDVLDAFLEGRLSTGGNACEHGHHCHHE</sequence>
<dbReference type="InterPro" id="IPR003731">
    <property type="entry name" value="Di-Nase_FeMo-co_biosynth"/>
</dbReference>